<dbReference type="Proteomes" id="UP000286038">
    <property type="component" value="Unassembled WGS sequence"/>
</dbReference>
<protein>
    <submittedName>
        <fullName evidence="2">Uncharacterized protein</fullName>
    </submittedName>
</protein>
<evidence type="ECO:0000313" key="3">
    <source>
        <dbReference type="EMBL" id="RHM38291.1"/>
    </source>
</evidence>
<proteinExistence type="predicted"/>
<gene>
    <name evidence="1" type="ORF">DWW18_20050</name>
    <name evidence="3" type="ORF">DWZ68_17925</name>
    <name evidence="2" type="ORF">DXA50_19470</name>
</gene>
<evidence type="ECO:0000313" key="1">
    <source>
        <dbReference type="EMBL" id="RGV30793.1"/>
    </source>
</evidence>
<accession>A0A413IHT3</accession>
<evidence type="ECO:0000313" key="4">
    <source>
        <dbReference type="Proteomes" id="UP000283589"/>
    </source>
</evidence>
<dbReference type="EMBL" id="QRZA01000050">
    <property type="protein sequence ID" value="RGV30793.1"/>
    <property type="molecule type" value="Genomic_DNA"/>
</dbReference>
<organism evidence="2 6">
    <name type="scientific">Butyricimonas virosa</name>
    <dbReference type="NCBI Taxonomy" id="544645"/>
    <lineage>
        <taxon>Bacteria</taxon>
        <taxon>Pseudomonadati</taxon>
        <taxon>Bacteroidota</taxon>
        <taxon>Bacteroidia</taxon>
        <taxon>Bacteroidales</taxon>
        <taxon>Odoribacteraceae</taxon>
        <taxon>Butyricimonas</taxon>
    </lineage>
</organism>
<dbReference type="Proteomes" id="UP000286063">
    <property type="component" value="Unassembled WGS sequence"/>
</dbReference>
<dbReference type="EMBL" id="QRPV01000046">
    <property type="protein sequence ID" value="RHM38291.1"/>
    <property type="molecule type" value="Genomic_DNA"/>
</dbReference>
<evidence type="ECO:0000313" key="2">
    <source>
        <dbReference type="EMBL" id="RGY11345.1"/>
    </source>
</evidence>
<reference evidence="4 5" key="1">
    <citation type="submission" date="2018-08" db="EMBL/GenBank/DDBJ databases">
        <title>A genome reference for cultivated species of the human gut microbiota.</title>
        <authorList>
            <person name="Zou Y."/>
            <person name="Xue W."/>
            <person name="Luo G."/>
        </authorList>
    </citation>
    <scope>NUCLEOTIDE SEQUENCE [LARGE SCALE GENOMIC DNA]</scope>
    <source>
        <strain evidence="1 4">AF14-49</strain>
        <strain evidence="3 5">AF34-33</strain>
        <strain evidence="2 6">OF02-7</strain>
    </source>
</reference>
<dbReference type="AlphaFoldDB" id="A0A413IHT3"/>
<comment type="caution">
    <text evidence="2">The sequence shown here is derived from an EMBL/GenBank/DDBJ whole genome shotgun (WGS) entry which is preliminary data.</text>
</comment>
<evidence type="ECO:0000313" key="6">
    <source>
        <dbReference type="Proteomes" id="UP000286063"/>
    </source>
</evidence>
<dbReference type="Proteomes" id="UP000283589">
    <property type="component" value="Unassembled WGS sequence"/>
</dbReference>
<dbReference type="EMBL" id="QSCR01000056">
    <property type="protein sequence ID" value="RGY11345.1"/>
    <property type="molecule type" value="Genomic_DNA"/>
</dbReference>
<name>A0A413IHT3_9BACT</name>
<sequence>MYLFFLASCACYYEDVRREGEVLNPTSYVYDFPEMEVRLVLDSCFALSTSQFPFDAREKYQIGLKSLSHISGELFQEPPILYFRKRDEKIFPVSMNLKSYVLKNRKGHFLDAYAEYVLRIDSVALKKTRVSVLLHKNYVSIGRKLGLNPISLGIMVDRNKDVPSCTIEEYEILKYIGNKLGQEGMPPIHYPKALTKEEILEHFHDGSSLSFPFTEKDIYGW</sequence>
<evidence type="ECO:0000313" key="5">
    <source>
        <dbReference type="Proteomes" id="UP000286038"/>
    </source>
</evidence>